<keyword evidence="4" id="KW-1185">Reference proteome</keyword>
<dbReference type="GO" id="GO:0016491">
    <property type="term" value="F:oxidoreductase activity"/>
    <property type="evidence" value="ECO:0007669"/>
    <property type="project" value="UniProtKB-KW"/>
</dbReference>
<evidence type="ECO:0000256" key="1">
    <source>
        <dbReference type="ARBA" id="ARBA00023002"/>
    </source>
</evidence>
<evidence type="ECO:0000313" key="4">
    <source>
        <dbReference type="Proteomes" id="UP000283786"/>
    </source>
</evidence>
<dbReference type="EC" id="1.4.99.6" evidence="3"/>
<proteinExistence type="predicted"/>
<dbReference type="EMBL" id="CP060436">
    <property type="protein sequence ID" value="QPM91308.1"/>
    <property type="molecule type" value="Genomic_DNA"/>
</dbReference>
<keyword evidence="1 3" id="KW-0560">Oxidoreductase</keyword>
<dbReference type="SUPFAM" id="SSF51905">
    <property type="entry name" value="FAD/NAD(P)-binding domain"/>
    <property type="match status" value="1"/>
</dbReference>
<accession>A0A418SB14</accession>
<reference evidence="3 4" key="1">
    <citation type="submission" date="2020-08" db="EMBL/GenBank/DDBJ databases">
        <title>Genome sequence of Rhodobacteraceae bacterium Lw-13e.</title>
        <authorList>
            <person name="Poehlein A."/>
            <person name="Wolter L."/>
            <person name="Daniel R."/>
            <person name="Brinkhoff T."/>
        </authorList>
    </citation>
    <scope>NUCLEOTIDE SEQUENCE [LARGE SCALE GENOMIC DNA]</scope>
    <source>
        <strain evidence="3 4">Lw-13e</strain>
    </source>
</reference>
<feature type="domain" description="FAD dependent oxidoreductase" evidence="2">
    <location>
        <begin position="7"/>
        <end position="329"/>
    </location>
</feature>
<dbReference type="PANTHER" id="PTHR13847">
    <property type="entry name" value="SARCOSINE DEHYDROGENASE-RELATED"/>
    <property type="match status" value="1"/>
</dbReference>
<dbReference type="Proteomes" id="UP000283786">
    <property type="component" value="Chromosome"/>
</dbReference>
<name>A0A418SB14_9RHOB</name>
<dbReference type="InterPro" id="IPR006076">
    <property type="entry name" value="FAD-dep_OxRdtase"/>
</dbReference>
<evidence type="ECO:0000259" key="2">
    <source>
        <dbReference type="Pfam" id="PF01266"/>
    </source>
</evidence>
<dbReference type="Gene3D" id="3.50.50.60">
    <property type="entry name" value="FAD/NAD(P)-binding domain"/>
    <property type="match status" value="1"/>
</dbReference>
<gene>
    <name evidence="3" type="primary">dauA</name>
    <name evidence="3" type="ORF">PSAL_025610</name>
</gene>
<dbReference type="Pfam" id="PF01266">
    <property type="entry name" value="DAO"/>
    <property type="match status" value="1"/>
</dbReference>
<dbReference type="PANTHER" id="PTHR13847:SF287">
    <property type="entry name" value="FAD-DEPENDENT OXIDOREDUCTASE DOMAIN-CONTAINING PROTEIN 1"/>
    <property type="match status" value="1"/>
</dbReference>
<organism evidence="3 4">
    <name type="scientific">Pseudooceanicola algae</name>
    <dbReference type="NCBI Taxonomy" id="1537215"/>
    <lineage>
        <taxon>Bacteria</taxon>
        <taxon>Pseudomonadati</taxon>
        <taxon>Pseudomonadota</taxon>
        <taxon>Alphaproteobacteria</taxon>
        <taxon>Rhodobacterales</taxon>
        <taxon>Paracoccaceae</taxon>
        <taxon>Pseudooceanicola</taxon>
    </lineage>
</organism>
<dbReference type="KEGG" id="palw:PSAL_025610"/>
<dbReference type="Gene3D" id="3.30.9.10">
    <property type="entry name" value="D-Amino Acid Oxidase, subunit A, domain 2"/>
    <property type="match status" value="1"/>
</dbReference>
<sequence length="385" mass="40713">MASALSADANVAVLERETLPGYHATGRSAAISLMCIGPARIRALTLASQDFLAAPHALIDEAPLLSPRGMILMARDDQCETLLARTRDIAAAGIVVPINAEEIALRMPLVRSGYAALGMYEADARDIDIMALQNLHRRKLAGDGASLLCDTEVLSMRRLGGTWQVETSTGWYAAPVVINASGAWAEQVGSLAGARDLGLQPCRRTGLFFNLPPGVDPATLPMMVDAEGEFYVKPENGGMMATPADLTPSPPCDARPEPMDVALGTDRVRAAFDLPGITPVRSWAGLRSFVADGVPVCGFDPQVEGFFWLVGQGGVGIQCSPALAGLAASMIRGEAPEMPGIDPAWFSPSRPGVTDPALREPDIVTTMTDMQKTPKARASPQRPAD</sequence>
<dbReference type="AlphaFoldDB" id="A0A418SB14"/>
<evidence type="ECO:0000313" key="3">
    <source>
        <dbReference type="EMBL" id="QPM91308.1"/>
    </source>
</evidence>
<dbReference type="GO" id="GO:0005737">
    <property type="term" value="C:cytoplasm"/>
    <property type="evidence" value="ECO:0007669"/>
    <property type="project" value="TreeGrafter"/>
</dbReference>
<dbReference type="InterPro" id="IPR036188">
    <property type="entry name" value="FAD/NAD-bd_sf"/>
</dbReference>
<protein>
    <submittedName>
        <fullName evidence="3">FAD-dependent catabolic D-arginine dehydrogenase DauA</fullName>
        <ecNumber evidence="3">1.4.99.6</ecNumber>
    </submittedName>
</protein>